<gene>
    <name evidence="2" type="ORF">RIF23_20605</name>
</gene>
<keyword evidence="1" id="KW-1133">Transmembrane helix</keyword>
<evidence type="ECO:0000313" key="2">
    <source>
        <dbReference type="EMBL" id="MDS1272687.1"/>
    </source>
</evidence>
<feature type="transmembrane region" description="Helical" evidence="1">
    <location>
        <begin position="37"/>
        <end position="56"/>
    </location>
</feature>
<evidence type="ECO:0000256" key="1">
    <source>
        <dbReference type="SAM" id="Phobius"/>
    </source>
</evidence>
<comment type="caution">
    <text evidence="2">The sequence shown here is derived from an EMBL/GenBank/DDBJ whole genome shotgun (WGS) entry which is preliminary data.</text>
</comment>
<evidence type="ECO:0000313" key="3">
    <source>
        <dbReference type="Proteomes" id="UP001250214"/>
    </source>
</evidence>
<keyword evidence="3" id="KW-1185">Reference proteome</keyword>
<sequence>MDILFSVLLFLHLLGMAGILSGWLMQLISGHAKSPKVLLHSTILQVVTGLALVTFLEMGLVDADPDHMKVTAKTVVGVAILVLAILNMRKPSLRLANIAGILGILNVAVAVF</sequence>
<organism evidence="2 3">
    <name type="scientific">Lipingzhangella rawalii</name>
    <dbReference type="NCBI Taxonomy" id="2055835"/>
    <lineage>
        <taxon>Bacteria</taxon>
        <taxon>Bacillati</taxon>
        <taxon>Actinomycetota</taxon>
        <taxon>Actinomycetes</taxon>
        <taxon>Streptosporangiales</taxon>
        <taxon>Nocardiopsidaceae</taxon>
        <taxon>Lipingzhangella</taxon>
    </lineage>
</organism>
<dbReference type="RefSeq" id="WP_310914290.1">
    <property type="nucleotide sequence ID" value="NZ_JAVLVT010000027.1"/>
</dbReference>
<name>A0ABU2HCF5_9ACTN</name>
<feature type="non-terminal residue" evidence="2">
    <location>
        <position position="112"/>
    </location>
</feature>
<dbReference type="Proteomes" id="UP001250214">
    <property type="component" value="Unassembled WGS sequence"/>
</dbReference>
<keyword evidence="1" id="KW-0812">Transmembrane</keyword>
<protein>
    <recommendedName>
        <fullName evidence="4">Integral membrane protein</fullName>
    </recommendedName>
</protein>
<evidence type="ECO:0008006" key="4">
    <source>
        <dbReference type="Google" id="ProtNLM"/>
    </source>
</evidence>
<proteinExistence type="predicted"/>
<feature type="transmembrane region" description="Helical" evidence="1">
    <location>
        <begin position="6"/>
        <end position="25"/>
    </location>
</feature>
<accession>A0ABU2HCF5</accession>
<feature type="transmembrane region" description="Helical" evidence="1">
    <location>
        <begin position="93"/>
        <end position="111"/>
    </location>
</feature>
<keyword evidence="1" id="KW-0472">Membrane</keyword>
<feature type="transmembrane region" description="Helical" evidence="1">
    <location>
        <begin position="68"/>
        <end position="86"/>
    </location>
</feature>
<dbReference type="EMBL" id="JAVLVT010000027">
    <property type="protein sequence ID" value="MDS1272687.1"/>
    <property type="molecule type" value="Genomic_DNA"/>
</dbReference>
<reference evidence="3" key="1">
    <citation type="submission" date="2023-07" db="EMBL/GenBank/DDBJ databases">
        <title>Novel species in the genus Lipingzhangella isolated from Sambhar Salt Lake.</title>
        <authorList>
            <person name="Jiya N."/>
            <person name="Kajale S."/>
            <person name="Sharma A."/>
        </authorList>
    </citation>
    <scope>NUCLEOTIDE SEQUENCE [LARGE SCALE GENOMIC DNA]</scope>
    <source>
        <strain evidence="3">LS1_29</strain>
    </source>
</reference>